<evidence type="ECO:0000259" key="5">
    <source>
        <dbReference type="PROSITE" id="PS52004"/>
    </source>
</evidence>
<evidence type="ECO:0000256" key="3">
    <source>
        <dbReference type="ARBA" id="ARBA00023315"/>
    </source>
</evidence>
<dbReference type="InterPro" id="IPR000794">
    <property type="entry name" value="Beta-ketoacyl_synthase"/>
</dbReference>
<dbReference type="GO" id="GO:0004315">
    <property type="term" value="F:3-oxoacyl-[acyl-carrier-protein] synthase activity"/>
    <property type="evidence" value="ECO:0007669"/>
    <property type="project" value="TreeGrafter"/>
</dbReference>
<evidence type="ECO:0000256" key="2">
    <source>
        <dbReference type="ARBA" id="ARBA00022679"/>
    </source>
</evidence>
<dbReference type="GO" id="GO:0006633">
    <property type="term" value="P:fatty acid biosynthetic process"/>
    <property type="evidence" value="ECO:0007669"/>
    <property type="project" value="TreeGrafter"/>
</dbReference>
<dbReference type="PANTHER" id="PTHR11712:SF322">
    <property type="entry name" value="POLYKETIDE BETA-KETOACYL SYNTHASE 2-RELATED"/>
    <property type="match status" value="1"/>
</dbReference>
<reference evidence="6 7" key="1">
    <citation type="journal article" date="2017" name="Chemistry">
        <title>Isolation, Biosynthesis and Chemical Modifications of Rubterolones A-F: Rare Tropolone Alkaloids from Actinomadura sp. 5-2.</title>
        <authorList>
            <person name="Guo H."/>
            <person name="Benndorf R."/>
            <person name="Leichnitz D."/>
            <person name="Klassen J.L."/>
            <person name="Vollmers J."/>
            <person name="Gorls H."/>
            <person name="Steinacker M."/>
            <person name="Weigel C."/>
            <person name="Dahse H.M."/>
            <person name="Kaster A.K."/>
            <person name="de Beer Z.W."/>
            <person name="Poulsen M."/>
            <person name="Beemelmanns C."/>
        </authorList>
    </citation>
    <scope>NUCLEOTIDE SEQUENCE [LARGE SCALE GENOMIC DNA]</scope>
    <source>
        <strain evidence="6 7">5-2</strain>
    </source>
</reference>
<dbReference type="Gene3D" id="3.40.47.10">
    <property type="match status" value="2"/>
</dbReference>
<dbReference type="Pfam" id="PF00109">
    <property type="entry name" value="ketoacyl-synt"/>
    <property type="match status" value="1"/>
</dbReference>
<dbReference type="SMART" id="SM00825">
    <property type="entry name" value="PKS_KS"/>
    <property type="match status" value="1"/>
</dbReference>
<evidence type="ECO:0000256" key="4">
    <source>
        <dbReference type="RuleBase" id="RU003694"/>
    </source>
</evidence>
<comment type="caution">
    <text evidence="6">The sequence shown here is derived from an EMBL/GenBank/DDBJ whole genome shotgun (WGS) entry which is preliminary data.</text>
</comment>
<sequence length="407" mass="41945">MNGQVAVTGLGLLTPIGRTAEAHWSSVLAGRHGFSELTRFDSAGYPARLAGQVTGFDAAAHLPGRLLAQTDVSTRFALVAAEAALADAGLDTLLAEGGVDDYDVGVITSNATGGFEFTHREFRKLWSEGPKSVSVYESFAWFYAVNTGQISIRHGLRGPGRVVVGEQAGGLDAIGTARSTVRDGTRFVVTGGVDSSFDPWGWVSHLSSGRISHADDPERAYLPFDSAANGYVPGEGGAILVLEDPASARERGIPVHGRITGYAATFDPPPGSDRPGKLGLAAELALADAGLDPADVDVVFADGAGLADLDRAEAAAIVALFGERGVPVTVPKTLTGRLYAGGGPVDVATALLALRDGVIPPTAHISSVPGHYGIDLVTGGSRPARLASALVLARGRHGFNAAVVVQR</sequence>
<dbReference type="Proteomes" id="UP000242367">
    <property type="component" value="Unassembled WGS sequence"/>
</dbReference>
<dbReference type="InterPro" id="IPR020841">
    <property type="entry name" value="PKS_Beta-ketoAc_synthase_dom"/>
</dbReference>
<proteinExistence type="inferred from homology"/>
<dbReference type="AlphaFoldDB" id="A0A2P4UCQ5"/>
<dbReference type="FunFam" id="3.40.47.10:FF:000089">
    <property type="entry name" value="Putative polyketide beta-ketoacyl synthase 2"/>
    <property type="match status" value="1"/>
</dbReference>
<dbReference type="InterPro" id="IPR014030">
    <property type="entry name" value="Ketoacyl_synth_N"/>
</dbReference>
<keyword evidence="3 6" id="KW-0012">Acyltransferase</keyword>
<name>A0A2P4UCQ5_9ACTN</name>
<dbReference type="SUPFAM" id="SSF53901">
    <property type="entry name" value="Thiolase-like"/>
    <property type="match status" value="2"/>
</dbReference>
<dbReference type="RefSeq" id="WP_103565511.1">
    <property type="nucleotide sequence ID" value="NZ_MTBP01000004.1"/>
</dbReference>
<feature type="domain" description="Ketosynthase family 3 (KS3)" evidence="5">
    <location>
        <begin position="2"/>
        <end position="407"/>
    </location>
</feature>
<organism evidence="6 7">
    <name type="scientific">Actinomadura rubteroloni</name>
    <dbReference type="NCBI Taxonomy" id="1926885"/>
    <lineage>
        <taxon>Bacteria</taxon>
        <taxon>Bacillati</taxon>
        <taxon>Actinomycetota</taxon>
        <taxon>Actinomycetes</taxon>
        <taxon>Streptosporangiales</taxon>
        <taxon>Thermomonosporaceae</taxon>
        <taxon>Actinomadura</taxon>
    </lineage>
</organism>
<keyword evidence="7" id="KW-1185">Reference proteome</keyword>
<keyword evidence="2 4" id="KW-0808">Transferase</keyword>
<protein>
    <submittedName>
        <fullName evidence="6">Actinorhodin polyketide putative beta-ketoacyl synthase 2</fullName>
        <ecNumber evidence="6">2.3.1.-</ecNumber>
    </submittedName>
</protein>
<dbReference type="CDD" id="cd00832">
    <property type="entry name" value="CLF"/>
    <property type="match status" value="1"/>
</dbReference>
<dbReference type="InterPro" id="IPR014031">
    <property type="entry name" value="Ketoacyl_synth_C"/>
</dbReference>
<comment type="similarity">
    <text evidence="1 4">Belongs to the thiolase-like superfamily. Beta-ketoacyl-ACP synthases family.</text>
</comment>
<dbReference type="EC" id="2.3.1.-" evidence="6"/>
<accession>A0A2P4UCQ5</accession>
<evidence type="ECO:0000313" key="7">
    <source>
        <dbReference type="Proteomes" id="UP000242367"/>
    </source>
</evidence>
<dbReference type="PROSITE" id="PS52004">
    <property type="entry name" value="KS3_2"/>
    <property type="match status" value="1"/>
</dbReference>
<dbReference type="EMBL" id="MTBP01000004">
    <property type="protein sequence ID" value="POM22830.1"/>
    <property type="molecule type" value="Genomic_DNA"/>
</dbReference>
<evidence type="ECO:0000313" key="6">
    <source>
        <dbReference type="EMBL" id="POM22830.1"/>
    </source>
</evidence>
<dbReference type="InterPro" id="IPR016039">
    <property type="entry name" value="Thiolase-like"/>
</dbReference>
<dbReference type="Pfam" id="PF02801">
    <property type="entry name" value="Ketoacyl-synt_C"/>
    <property type="match status" value="1"/>
</dbReference>
<gene>
    <name evidence="6" type="ORF">BTM25_50350</name>
</gene>
<dbReference type="PANTHER" id="PTHR11712">
    <property type="entry name" value="POLYKETIDE SYNTHASE-RELATED"/>
    <property type="match status" value="1"/>
</dbReference>
<evidence type="ECO:0000256" key="1">
    <source>
        <dbReference type="ARBA" id="ARBA00008467"/>
    </source>
</evidence>